<keyword evidence="2" id="KW-0805">Transcription regulation</keyword>
<dbReference type="InterPro" id="IPR014284">
    <property type="entry name" value="RNA_pol_sigma-70_dom"/>
</dbReference>
<organism evidence="8 9">
    <name type="scientific">Nocardia cyriacigeorgica</name>
    <dbReference type="NCBI Taxonomy" id="135487"/>
    <lineage>
        <taxon>Bacteria</taxon>
        <taxon>Bacillati</taxon>
        <taxon>Actinomycetota</taxon>
        <taxon>Actinomycetes</taxon>
        <taxon>Mycobacteriales</taxon>
        <taxon>Nocardiaceae</taxon>
        <taxon>Nocardia</taxon>
    </lineage>
</organism>
<dbReference type="InterPro" id="IPR036388">
    <property type="entry name" value="WH-like_DNA-bd_sf"/>
</dbReference>
<accession>A0A4U8W3I2</accession>
<keyword evidence="5" id="KW-0804">Transcription</keyword>
<sequence>MTRDTGPIPFIGPVVPDDLADHPAACPVRPGNGEVRRRLDGLLKSTAAGDREAFTHFYRETSPRVFGLALRVLRSPAAAEETTQEVFLQVWSAAERYDPALSSPIGWLMMITHRRAVDRVRSESSAAGRDAVYGHTHLGRDHDIVAETVGQRMDEQAVRDCLDTLTYTQREAVALAYYSGRTYREVADHLASPLPTVKSRIRDGLKRLQDCLTGVTP</sequence>
<dbReference type="NCBIfam" id="NF007228">
    <property type="entry name" value="PRK09646.1"/>
    <property type="match status" value="1"/>
</dbReference>
<dbReference type="Pfam" id="PF08281">
    <property type="entry name" value="Sigma70_r4_2"/>
    <property type="match status" value="1"/>
</dbReference>
<reference evidence="8 9" key="1">
    <citation type="submission" date="2019-02" db="EMBL/GenBank/DDBJ databases">
        <authorList>
            <consortium name="Pathogen Informatics"/>
        </authorList>
    </citation>
    <scope>NUCLEOTIDE SEQUENCE [LARGE SCALE GENOMIC DNA]</scope>
    <source>
        <strain evidence="8 9">3012STDY6756504</strain>
    </source>
</reference>
<name>A0A4U8W3I2_9NOCA</name>
<evidence type="ECO:0000256" key="3">
    <source>
        <dbReference type="ARBA" id="ARBA00023082"/>
    </source>
</evidence>
<dbReference type="InterPro" id="IPR039425">
    <property type="entry name" value="RNA_pol_sigma-70-like"/>
</dbReference>
<evidence type="ECO:0000259" key="6">
    <source>
        <dbReference type="Pfam" id="PF04542"/>
    </source>
</evidence>
<keyword evidence="3" id="KW-0731">Sigma factor</keyword>
<dbReference type="CDD" id="cd06171">
    <property type="entry name" value="Sigma70_r4"/>
    <property type="match status" value="1"/>
</dbReference>
<protein>
    <submittedName>
        <fullName evidence="8">Sigma-K factor</fullName>
    </submittedName>
</protein>
<dbReference type="Proteomes" id="UP000290439">
    <property type="component" value="Chromosome"/>
</dbReference>
<dbReference type="InterPro" id="IPR013324">
    <property type="entry name" value="RNA_pol_sigma_r3/r4-like"/>
</dbReference>
<dbReference type="InterPro" id="IPR007627">
    <property type="entry name" value="RNA_pol_sigma70_r2"/>
</dbReference>
<evidence type="ECO:0000259" key="7">
    <source>
        <dbReference type="Pfam" id="PF08281"/>
    </source>
</evidence>
<evidence type="ECO:0000256" key="4">
    <source>
        <dbReference type="ARBA" id="ARBA00023125"/>
    </source>
</evidence>
<dbReference type="EMBL" id="LR215973">
    <property type="protein sequence ID" value="VFA99775.1"/>
    <property type="molecule type" value="Genomic_DNA"/>
</dbReference>
<dbReference type="NCBIfam" id="TIGR02937">
    <property type="entry name" value="sigma70-ECF"/>
    <property type="match status" value="1"/>
</dbReference>
<keyword evidence="4" id="KW-0238">DNA-binding</keyword>
<dbReference type="InterPro" id="IPR013325">
    <property type="entry name" value="RNA_pol_sigma_r2"/>
</dbReference>
<dbReference type="Gene3D" id="1.10.1740.10">
    <property type="match status" value="1"/>
</dbReference>
<dbReference type="PANTHER" id="PTHR43133:SF66">
    <property type="entry name" value="ECF RNA POLYMERASE SIGMA FACTOR SIGK"/>
    <property type="match status" value="1"/>
</dbReference>
<dbReference type="InterPro" id="IPR013249">
    <property type="entry name" value="RNA_pol_sigma70_r4_t2"/>
</dbReference>
<feature type="domain" description="RNA polymerase sigma-70 region 2" evidence="6">
    <location>
        <begin position="57"/>
        <end position="124"/>
    </location>
</feature>
<comment type="similarity">
    <text evidence="1">Belongs to the sigma-70 factor family. ECF subfamily.</text>
</comment>
<evidence type="ECO:0000256" key="2">
    <source>
        <dbReference type="ARBA" id="ARBA00023015"/>
    </source>
</evidence>
<dbReference type="SUPFAM" id="SSF88946">
    <property type="entry name" value="Sigma2 domain of RNA polymerase sigma factors"/>
    <property type="match status" value="1"/>
</dbReference>
<dbReference type="GO" id="GO:0016987">
    <property type="term" value="F:sigma factor activity"/>
    <property type="evidence" value="ECO:0007669"/>
    <property type="project" value="UniProtKB-KW"/>
</dbReference>
<dbReference type="SUPFAM" id="SSF88659">
    <property type="entry name" value="Sigma3 and sigma4 domains of RNA polymerase sigma factors"/>
    <property type="match status" value="1"/>
</dbReference>
<dbReference type="GO" id="GO:0003677">
    <property type="term" value="F:DNA binding"/>
    <property type="evidence" value="ECO:0007669"/>
    <property type="project" value="UniProtKB-KW"/>
</dbReference>
<dbReference type="Pfam" id="PF04542">
    <property type="entry name" value="Sigma70_r2"/>
    <property type="match status" value="1"/>
</dbReference>
<evidence type="ECO:0000313" key="9">
    <source>
        <dbReference type="Proteomes" id="UP000290439"/>
    </source>
</evidence>
<dbReference type="AlphaFoldDB" id="A0A4U8W3I2"/>
<evidence type="ECO:0000256" key="5">
    <source>
        <dbReference type="ARBA" id="ARBA00023163"/>
    </source>
</evidence>
<dbReference type="GO" id="GO:0006352">
    <property type="term" value="P:DNA-templated transcription initiation"/>
    <property type="evidence" value="ECO:0007669"/>
    <property type="project" value="InterPro"/>
</dbReference>
<evidence type="ECO:0000256" key="1">
    <source>
        <dbReference type="ARBA" id="ARBA00010641"/>
    </source>
</evidence>
<feature type="domain" description="RNA polymerase sigma factor 70 region 4 type 2" evidence="7">
    <location>
        <begin position="156"/>
        <end position="208"/>
    </location>
</feature>
<dbReference type="RefSeq" id="WP_130917863.1">
    <property type="nucleotide sequence ID" value="NZ_JBPAJI010000008.1"/>
</dbReference>
<dbReference type="PANTHER" id="PTHR43133">
    <property type="entry name" value="RNA POLYMERASE ECF-TYPE SIGMA FACTO"/>
    <property type="match status" value="1"/>
</dbReference>
<dbReference type="Gene3D" id="1.10.10.10">
    <property type="entry name" value="Winged helix-like DNA-binding domain superfamily/Winged helix DNA-binding domain"/>
    <property type="match status" value="1"/>
</dbReference>
<gene>
    <name evidence="8" type="primary">sigK_5</name>
    <name evidence="8" type="ORF">NCTC10797_03562</name>
</gene>
<proteinExistence type="inferred from homology"/>
<evidence type="ECO:0000313" key="8">
    <source>
        <dbReference type="EMBL" id="VFA99775.1"/>
    </source>
</evidence>